<dbReference type="GO" id="GO:0005524">
    <property type="term" value="F:ATP binding"/>
    <property type="evidence" value="ECO:0007669"/>
    <property type="project" value="UniProtKB-KW"/>
</dbReference>
<dbReference type="InterPro" id="IPR008266">
    <property type="entry name" value="Tyr_kinase_AS"/>
</dbReference>
<evidence type="ECO:0000256" key="1">
    <source>
        <dbReference type="ARBA" id="ARBA00004251"/>
    </source>
</evidence>
<evidence type="ECO:0000256" key="13">
    <source>
        <dbReference type="SAM" id="Phobius"/>
    </source>
</evidence>
<evidence type="ECO:0000256" key="8">
    <source>
        <dbReference type="ARBA" id="ARBA00023136"/>
    </source>
</evidence>
<evidence type="ECO:0000256" key="12">
    <source>
        <dbReference type="SAM" id="MobiDB-lite"/>
    </source>
</evidence>
<feature type="region of interest" description="Disordered" evidence="12">
    <location>
        <begin position="461"/>
        <end position="485"/>
    </location>
</feature>
<keyword evidence="6" id="KW-0067">ATP-binding</keyword>
<feature type="domain" description="F5/8 type C" evidence="16">
    <location>
        <begin position="28"/>
        <end position="185"/>
    </location>
</feature>
<dbReference type="GO" id="GO:0005518">
    <property type="term" value="F:collagen binding"/>
    <property type="evidence" value="ECO:0007669"/>
    <property type="project" value="TreeGrafter"/>
</dbReference>
<dbReference type="GO" id="GO:0051897">
    <property type="term" value="P:positive regulation of phosphatidylinositol 3-kinase/protein kinase B signal transduction"/>
    <property type="evidence" value="ECO:0007669"/>
    <property type="project" value="TreeGrafter"/>
</dbReference>
<dbReference type="InterPro" id="IPR008979">
    <property type="entry name" value="Galactose-bd-like_sf"/>
</dbReference>
<evidence type="ECO:0000256" key="5">
    <source>
        <dbReference type="ARBA" id="ARBA00022741"/>
    </source>
</evidence>
<evidence type="ECO:0008006" key="22">
    <source>
        <dbReference type="Google" id="ProtNLM"/>
    </source>
</evidence>
<evidence type="ECO:0000256" key="11">
    <source>
        <dbReference type="ARBA" id="ARBA00023180"/>
    </source>
</evidence>
<dbReference type="Pfam" id="PF21114">
    <property type="entry name" value="DDR1-2_DS-like"/>
    <property type="match status" value="1"/>
</dbReference>
<evidence type="ECO:0000256" key="3">
    <source>
        <dbReference type="ARBA" id="ARBA00022692"/>
    </source>
</evidence>
<gene>
    <name evidence="18" type="ORF">JXQ802_LOCUS18591</name>
    <name evidence="19" type="ORF">JXQ802_LOCUS19204</name>
    <name evidence="17" type="ORF">PYM288_LOCUS10999</name>
</gene>
<keyword evidence="4 14" id="KW-0732">Signal</keyword>
<evidence type="ECO:0000256" key="7">
    <source>
        <dbReference type="ARBA" id="ARBA00022989"/>
    </source>
</evidence>
<dbReference type="Gene3D" id="2.60.120.260">
    <property type="entry name" value="Galactose-binding domain-like"/>
    <property type="match status" value="1"/>
</dbReference>
<evidence type="ECO:0000313" key="19">
    <source>
        <dbReference type="EMBL" id="CAF1101009.1"/>
    </source>
</evidence>
<dbReference type="GO" id="GO:0043235">
    <property type="term" value="C:receptor complex"/>
    <property type="evidence" value="ECO:0007669"/>
    <property type="project" value="TreeGrafter"/>
</dbReference>
<dbReference type="InterPro" id="IPR001245">
    <property type="entry name" value="Ser-Thr/Tyr_kinase_cat_dom"/>
</dbReference>
<keyword evidence="7 13" id="KW-1133">Transmembrane helix</keyword>
<dbReference type="PROSITE" id="PS50011">
    <property type="entry name" value="PROTEIN_KINASE_DOM"/>
    <property type="match status" value="1"/>
</dbReference>
<dbReference type="SMART" id="SM00231">
    <property type="entry name" value="FA58C"/>
    <property type="match status" value="1"/>
</dbReference>
<organism evidence="17 20">
    <name type="scientific">Rotaria sordida</name>
    <dbReference type="NCBI Taxonomy" id="392033"/>
    <lineage>
        <taxon>Eukaryota</taxon>
        <taxon>Metazoa</taxon>
        <taxon>Spiralia</taxon>
        <taxon>Gnathifera</taxon>
        <taxon>Rotifera</taxon>
        <taxon>Eurotatoria</taxon>
        <taxon>Bdelloidea</taxon>
        <taxon>Philodinida</taxon>
        <taxon>Philodinidae</taxon>
        <taxon>Rotaria</taxon>
    </lineage>
</organism>
<keyword evidence="10" id="KW-0675">Receptor</keyword>
<evidence type="ECO:0000256" key="2">
    <source>
        <dbReference type="ARBA" id="ARBA00022475"/>
    </source>
</evidence>
<proteinExistence type="predicted"/>
<feature type="compositionally biased region" description="Low complexity" evidence="12">
    <location>
        <begin position="467"/>
        <end position="480"/>
    </location>
</feature>
<keyword evidence="9" id="KW-1015">Disulfide bond</keyword>
<dbReference type="SUPFAM" id="SSF56112">
    <property type="entry name" value="Protein kinase-like (PK-like)"/>
    <property type="match status" value="1"/>
</dbReference>
<dbReference type="PANTHER" id="PTHR24416:SF580">
    <property type="entry name" value="DISCOIDIN DOMAIN RECEPTOR, ISOFORM F"/>
    <property type="match status" value="1"/>
</dbReference>
<dbReference type="InterPro" id="IPR000421">
    <property type="entry name" value="FA58C"/>
</dbReference>
<dbReference type="Gene3D" id="1.10.510.10">
    <property type="entry name" value="Transferase(Phosphotransferase) domain 1"/>
    <property type="match status" value="1"/>
</dbReference>
<keyword evidence="21" id="KW-1185">Reference proteome</keyword>
<dbReference type="GO" id="GO:0010976">
    <property type="term" value="P:positive regulation of neuron projection development"/>
    <property type="evidence" value="ECO:0007669"/>
    <property type="project" value="TreeGrafter"/>
</dbReference>
<dbReference type="EMBL" id="CAJNOL010000522">
    <property type="protein sequence ID" value="CAF1101009.1"/>
    <property type="molecule type" value="Genomic_DNA"/>
</dbReference>
<feature type="chain" id="PRO_5036223967" description="Discoidin domain-containing receptor 2-like" evidence="14">
    <location>
        <begin position="23"/>
        <end position="843"/>
    </location>
</feature>
<dbReference type="InterPro" id="IPR050122">
    <property type="entry name" value="RTK"/>
</dbReference>
<evidence type="ECO:0000313" key="18">
    <source>
        <dbReference type="EMBL" id="CAF1089088.1"/>
    </source>
</evidence>
<feature type="signal peptide" evidence="14">
    <location>
        <begin position="1"/>
        <end position="22"/>
    </location>
</feature>
<keyword evidence="3 13" id="KW-0812">Transmembrane</keyword>
<dbReference type="EMBL" id="CAJNOH010000180">
    <property type="protein sequence ID" value="CAF0930008.1"/>
    <property type="molecule type" value="Genomic_DNA"/>
</dbReference>
<keyword evidence="8 13" id="KW-0472">Membrane</keyword>
<evidence type="ECO:0000259" key="15">
    <source>
        <dbReference type="PROSITE" id="PS50011"/>
    </source>
</evidence>
<dbReference type="InterPro" id="IPR048525">
    <property type="entry name" value="DDR1-2_DS-like"/>
</dbReference>
<evidence type="ECO:0000256" key="4">
    <source>
        <dbReference type="ARBA" id="ARBA00022729"/>
    </source>
</evidence>
<dbReference type="GO" id="GO:0005886">
    <property type="term" value="C:plasma membrane"/>
    <property type="evidence" value="ECO:0007669"/>
    <property type="project" value="UniProtKB-SubCell"/>
</dbReference>
<evidence type="ECO:0000256" key="14">
    <source>
        <dbReference type="SAM" id="SignalP"/>
    </source>
</evidence>
<dbReference type="PROSITE" id="PS00109">
    <property type="entry name" value="PROTEIN_KINASE_TYR"/>
    <property type="match status" value="1"/>
</dbReference>
<reference evidence="17" key="1">
    <citation type="submission" date="2021-02" db="EMBL/GenBank/DDBJ databases">
        <authorList>
            <person name="Nowell W R."/>
        </authorList>
    </citation>
    <scope>NUCLEOTIDE SEQUENCE</scope>
</reference>
<evidence type="ECO:0000313" key="20">
    <source>
        <dbReference type="Proteomes" id="UP000663854"/>
    </source>
</evidence>
<keyword evidence="2" id="KW-1003">Cell membrane</keyword>
<evidence type="ECO:0000256" key="9">
    <source>
        <dbReference type="ARBA" id="ARBA00023157"/>
    </source>
</evidence>
<dbReference type="Proteomes" id="UP000663870">
    <property type="component" value="Unassembled WGS sequence"/>
</dbReference>
<accession>A0A814BR58</accession>
<dbReference type="PROSITE" id="PS01285">
    <property type="entry name" value="FA58C_1"/>
    <property type="match status" value="1"/>
</dbReference>
<dbReference type="GO" id="GO:0038062">
    <property type="term" value="F:protein tyrosine kinase collagen receptor activity"/>
    <property type="evidence" value="ECO:0007669"/>
    <property type="project" value="TreeGrafter"/>
</dbReference>
<dbReference type="Gene3D" id="2.60.120.1190">
    <property type="match status" value="1"/>
</dbReference>
<dbReference type="PANTHER" id="PTHR24416">
    <property type="entry name" value="TYROSINE-PROTEIN KINASE RECEPTOR"/>
    <property type="match status" value="1"/>
</dbReference>
<dbReference type="Proteomes" id="UP000663854">
    <property type="component" value="Unassembled WGS sequence"/>
</dbReference>
<evidence type="ECO:0000259" key="16">
    <source>
        <dbReference type="PROSITE" id="PS50022"/>
    </source>
</evidence>
<keyword evidence="5" id="KW-0547">Nucleotide-binding</keyword>
<dbReference type="Pfam" id="PF00754">
    <property type="entry name" value="F5_F8_type_C"/>
    <property type="match status" value="1"/>
</dbReference>
<evidence type="ECO:0000313" key="21">
    <source>
        <dbReference type="Proteomes" id="UP000663870"/>
    </source>
</evidence>
<sequence length="843" mass="96439">MIKAIIMFLLLLLFLINNQCFSLDLGTCRAPLGIQSGAIPDSSFQVSSSLDISLGPHTARIRSAIEGGGWCPKTLIDSQSEEYLQINFFNLTVITLIETQGRHGPFQEDYVDYYRLEYRRDSTHPWIKYRDFRKKEIFHGNSNNNIAEIREILQPIIAIQLRIYPIQSNDKKAKRMCLRLELYGCLSNDHLISYSIVQGDKRSFDMDFSDKTYDGYLSPLTNGLGQLIDGDIGSDDIRLDTQSWGLRGFEWVGWKKTIKNRTFIPIKFYFDSIRNFSEIRLHTNNMFSKDIEQFRQINITTYLNENFHENKQIIIELSNDRQSEHARWINIPMNGQLAKIIQIELTFGNANWILISEIQFISNDILDMKLLSQLNAKQSIRLNSPTTITIPLQFIIVLAGALSFIFIIFLICFIGIILKHQKKRKLNRYGEKLISQTCHNDNNHNQLKLQIPCCNNIDKDTQSSNRSQSSYGVPSSSEPSTFSGTPKLLVRNKCLPSTTFHHPQSVKLLSPNVIDSEANFYASTDIISVNNGTNDLSSTLRGVCGTSLMIRSITNIPQMIVPPRKVELISSEIVPPGDLYGEGRFGQISIGNVHSYNRVIIRRLTKVSTMSRSLFAQESQLLCSIDHPNLANILYKTLDGLALVSEYTELGDLCLLMRRIVENDVNARLDYQAMLFVTCQISGALSYLESRQLIHRDVSTRNCLVFNDYIIKLTDIAMASPIYSNYYSTDAHLPVRWMSPEILINGGNSYSIKSDVYSFGITLYEIMITCRILPFAHLSDQDILLTPPLSTDLDITFIDRIQLNEIIDLMFVCLRINHHERPTFQDIHQFLYQQQQQQQSQSN</sequence>
<evidence type="ECO:0000256" key="10">
    <source>
        <dbReference type="ARBA" id="ARBA00023170"/>
    </source>
</evidence>
<dbReference type="InterPro" id="IPR011009">
    <property type="entry name" value="Kinase-like_dom_sf"/>
</dbReference>
<feature type="domain" description="Protein kinase" evidence="15">
    <location>
        <begin position="574"/>
        <end position="831"/>
    </location>
</feature>
<protein>
    <recommendedName>
        <fullName evidence="22">Discoidin domain-containing receptor 2-like</fullName>
    </recommendedName>
</protein>
<dbReference type="PRINTS" id="PR00109">
    <property type="entry name" value="TYRKINASE"/>
</dbReference>
<comment type="caution">
    <text evidence="17">The sequence shown here is derived from an EMBL/GenBank/DDBJ whole genome shotgun (WGS) entry which is preliminary data.</text>
</comment>
<name>A0A814BR58_9BILA</name>
<dbReference type="AlphaFoldDB" id="A0A814BR58"/>
<feature type="transmembrane region" description="Helical" evidence="13">
    <location>
        <begin position="394"/>
        <end position="418"/>
    </location>
</feature>
<dbReference type="SUPFAM" id="SSF49785">
    <property type="entry name" value="Galactose-binding domain-like"/>
    <property type="match status" value="1"/>
</dbReference>
<dbReference type="PROSITE" id="PS50022">
    <property type="entry name" value="FA58C_3"/>
    <property type="match status" value="1"/>
</dbReference>
<dbReference type="CDD" id="cd00057">
    <property type="entry name" value="FA58C"/>
    <property type="match status" value="1"/>
</dbReference>
<dbReference type="EMBL" id="CAJNOL010000492">
    <property type="protein sequence ID" value="CAF1089088.1"/>
    <property type="molecule type" value="Genomic_DNA"/>
</dbReference>
<dbReference type="Pfam" id="PF07714">
    <property type="entry name" value="PK_Tyr_Ser-Thr"/>
    <property type="match status" value="1"/>
</dbReference>
<evidence type="ECO:0000256" key="6">
    <source>
        <dbReference type="ARBA" id="ARBA00022840"/>
    </source>
</evidence>
<evidence type="ECO:0000313" key="17">
    <source>
        <dbReference type="EMBL" id="CAF0930008.1"/>
    </source>
</evidence>
<comment type="subcellular location">
    <subcellularLocation>
        <location evidence="1">Cell membrane</location>
        <topology evidence="1">Single-pass type I membrane protein</topology>
    </subcellularLocation>
</comment>
<keyword evidence="11" id="KW-0325">Glycoprotein</keyword>
<dbReference type="InterPro" id="IPR000719">
    <property type="entry name" value="Prot_kinase_dom"/>
</dbReference>